<dbReference type="Gene3D" id="3.30.559.30">
    <property type="entry name" value="Nonribosomal peptide synthetase, condensation domain"/>
    <property type="match status" value="1"/>
</dbReference>
<dbReference type="Pfam" id="PF13193">
    <property type="entry name" value="AMP-binding_C"/>
    <property type="match status" value="1"/>
</dbReference>
<dbReference type="InterPro" id="IPR000873">
    <property type="entry name" value="AMP-dep_synth/lig_dom"/>
</dbReference>
<dbReference type="GO" id="GO:0008610">
    <property type="term" value="P:lipid biosynthetic process"/>
    <property type="evidence" value="ECO:0007669"/>
    <property type="project" value="UniProtKB-ARBA"/>
</dbReference>
<dbReference type="SUPFAM" id="SSF47336">
    <property type="entry name" value="ACP-like"/>
    <property type="match status" value="1"/>
</dbReference>
<dbReference type="InterPro" id="IPR001242">
    <property type="entry name" value="Condensation_dom"/>
</dbReference>
<dbReference type="InterPro" id="IPR013217">
    <property type="entry name" value="Methyltransf_12"/>
</dbReference>
<dbReference type="FunFam" id="2.30.38.10:FF:000001">
    <property type="entry name" value="Non-ribosomal peptide synthetase PvdI"/>
    <property type="match status" value="1"/>
</dbReference>
<dbReference type="GO" id="GO:0031177">
    <property type="term" value="F:phosphopantetheine binding"/>
    <property type="evidence" value="ECO:0007669"/>
    <property type="project" value="TreeGrafter"/>
</dbReference>
<dbReference type="PANTHER" id="PTHR45527:SF1">
    <property type="entry name" value="FATTY ACID SYNTHASE"/>
    <property type="match status" value="1"/>
</dbReference>
<evidence type="ECO:0000313" key="6">
    <source>
        <dbReference type="EMBL" id="OJJ26220.1"/>
    </source>
</evidence>
<evidence type="ECO:0000313" key="7">
    <source>
        <dbReference type="Proteomes" id="UP000183940"/>
    </source>
</evidence>
<dbReference type="GO" id="GO:0043041">
    <property type="term" value="P:amino acid activation for nonribosomal peptide biosynthetic process"/>
    <property type="evidence" value="ECO:0007669"/>
    <property type="project" value="TreeGrafter"/>
</dbReference>
<dbReference type="GO" id="GO:0005829">
    <property type="term" value="C:cytosol"/>
    <property type="evidence" value="ECO:0007669"/>
    <property type="project" value="TreeGrafter"/>
</dbReference>
<dbReference type="Gene3D" id="1.10.1200.10">
    <property type="entry name" value="ACP-like"/>
    <property type="match status" value="1"/>
</dbReference>
<dbReference type="PROSITE" id="PS00012">
    <property type="entry name" value="PHOSPHOPANTETHEINE"/>
    <property type="match status" value="1"/>
</dbReference>
<keyword evidence="2" id="KW-0596">Phosphopantetheine</keyword>
<evidence type="ECO:0000256" key="4">
    <source>
        <dbReference type="SAM" id="MobiDB-lite"/>
    </source>
</evidence>
<dbReference type="InterPro" id="IPR029063">
    <property type="entry name" value="SAM-dependent_MTases_sf"/>
</dbReference>
<dbReference type="InterPro" id="IPR010071">
    <property type="entry name" value="AA_adenyl_dom"/>
</dbReference>
<dbReference type="FunFam" id="3.40.50.12780:FF:000012">
    <property type="entry name" value="Non-ribosomal peptide synthetase"/>
    <property type="match status" value="1"/>
</dbReference>
<dbReference type="GO" id="GO:0009403">
    <property type="term" value="P:toxin biosynthetic process"/>
    <property type="evidence" value="ECO:0007669"/>
    <property type="project" value="UniProtKB-ARBA"/>
</dbReference>
<evidence type="ECO:0000256" key="1">
    <source>
        <dbReference type="ARBA" id="ARBA00001957"/>
    </source>
</evidence>
<dbReference type="PROSITE" id="PS50075">
    <property type="entry name" value="CARRIER"/>
    <property type="match status" value="1"/>
</dbReference>
<dbReference type="SUPFAM" id="SSF56801">
    <property type="entry name" value="Acetyl-CoA synthetase-like"/>
    <property type="match status" value="1"/>
</dbReference>
<dbReference type="STRING" id="1925591.BI308_07405"/>
<dbReference type="CDD" id="cd19531">
    <property type="entry name" value="LCL_NRPS-like"/>
    <property type="match status" value="1"/>
</dbReference>
<dbReference type="InterPro" id="IPR036736">
    <property type="entry name" value="ACP-like_sf"/>
</dbReference>
<dbReference type="PANTHER" id="PTHR45527">
    <property type="entry name" value="NONRIBOSOMAL PEPTIDE SYNTHETASE"/>
    <property type="match status" value="1"/>
</dbReference>
<dbReference type="SUPFAM" id="SSF52777">
    <property type="entry name" value="CoA-dependent acyltransferases"/>
    <property type="match status" value="2"/>
</dbReference>
<comment type="cofactor">
    <cofactor evidence="1">
        <name>pantetheine 4'-phosphate</name>
        <dbReference type="ChEBI" id="CHEBI:47942"/>
    </cofactor>
</comment>
<dbReference type="InterPro" id="IPR045851">
    <property type="entry name" value="AMP-bd_C_sf"/>
</dbReference>
<dbReference type="InterPro" id="IPR023213">
    <property type="entry name" value="CAT-like_dom_sf"/>
</dbReference>
<dbReference type="PIRSF" id="PIRSF001617">
    <property type="entry name" value="Alpha-AR"/>
    <property type="match status" value="1"/>
</dbReference>
<keyword evidence="7" id="KW-1185">Reference proteome</keyword>
<dbReference type="InterPro" id="IPR006162">
    <property type="entry name" value="Ppantetheine_attach_site"/>
</dbReference>
<dbReference type="InterPro" id="IPR044894">
    <property type="entry name" value="TubC_N_sf"/>
</dbReference>
<dbReference type="Gene3D" id="3.30.559.10">
    <property type="entry name" value="Chloramphenicol acetyltransferase-like domain"/>
    <property type="match status" value="1"/>
</dbReference>
<dbReference type="Pfam" id="PF00550">
    <property type="entry name" value="PP-binding"/>
    <property type="match status" value="1"/>
</dbReference>
<evidence type="ECO:0000259" key="5">
    <source>
        <dbReference type="PROSITE" id="PS50075"/>
    </source>
</evidence>
<dbReference type="InterPro" id="IPR020845">
    <property type="entry name" value="AMP-binding_CS"/>
</dbReference>
<dbReference type="NCBIfam" id="TIGR01733">
    <property type="entry name" value="AA-adenyl-dom"/>
    <property type="match status" value="1"/>
</dbReference>
<name>A0A1L9QU57_9CYAN</name>
<dbReference type="Gene3D" id="3.40.50.150">
    <property type="entry name" value="Vaccinia Virus protein VP39"/>
    <property type="match status" value="1"/>
</dbReference>
<evidence type="ECO:0000256" key="2">
    <source>
        <dbReference type="ARBA" id="ARBA00022450"/>
    </source>
</evidence>
<accession>A0A1L9QU57</accession>
<organism evidence="6 7">
    <name type="scientific">Roseofilum reptotaenium AO1-A</name>
    <dbReference type="NCBI Taxonomy" id="1925591"/>
    <lineage>
        <taxon>Bacteria</taxon>
        <taxon>Bacillati</taxon>
        <taxon>Cyanobacteriota</taxon>
        <taxon>Cyanophyceae</taxon>
        <taxon>Desertifilales</taxon>
        <taxon>Desertifilaceae</taxon>
        <taxon>Roseofilum</taxon>
    </lineage>
</organism>
<feature type="region of interest" description="Disordered" evidence="4">
    <location>
        <begin position="1560"/>
        <end position="1584"/>
    </location>
</feature>
<dbReference type="Gene3D" id="3.30.300.30">
    <property type="match status" value="2"/>
</dbReference>
<dbReference type="Gene3D" id="3.40.50.980">
    <property type="match status" value="2"/>
</dbReference>
<dbReference type="CDD" id="cd05930">
    <property type="entry name" value="A_NRPS"/>
    <property type="match status" value="1"/>
</dbReference>
<keyword evidence="3" id="KW-0597">Phosphoprotein</keyword>
<dbReference type="InterPro" id="IPR041464">
    <property type="entry name" value="TubC_N"/>
</dbReference>
<feature type="domain" description="Carrier" evidence="5">
    <location>
        <begin position="1467"/>
        <end position="1542"/>
    </location>
</feature>
<reference evidence="6" key="1">
    <citation type="submission" date="2016-10" db="EMBL/GenBank/DDBJ databases">
        <title>CRISPR-Cas defence system in Roseofilum reptotaenium: evidence of a bacteriophage-cyanobacterium arms race in the coral black band disease.</title>
        <authorList>
            <person name="Buerger P."/>
            <person name="Wood-Charlson E.M."/>
            <person name="Weynberg K.D."/>
            <person name="Willis B."/>
            <person name="Van Oppen M.J."/>
        </authorList>
    </citation>
    <scope>NUCLEOTIDE SEQUENCE [LARGE SCALE GENOMIC DNA]</scope>
    <source>
        <strain evidence="6">AO1-A</strain>
    </source>
</reference>
<dbReference type="GO" id="GO:0003824">
    <property type="term" value="F:catalytic activity"/>
    <property type="evidence" value="ECO:0007669"/>
    <property type="project" value="InterPro"/>
</dbReference>
<dbReference type="InterPro" id="IPR025110">
    <property type="entry name" value="AMP-bd_C"/>
</dbReference>
<sequence length="1584" mass="181026">MNLVEFLQDLSLKGVKLWCAGDKLRTGGSQEVLTPDVIAQLKQYKTQIVQLLREQPNLLQVYPLSYGQRGLRFLWELAPQSYTYNLSFAVRIYSPVDLAILQQTFEGLRHRHPMLQSTFPKLAQDMVRQVHHNQSLDFLEIDASSWNEDELYANVLQTHRQPFDLETKPVMRIRWFSHSPQDSILLLTIHHIAWDGWSMSSIVKELPELYEAQQTGVEISLPSIDNSYQDYVSWQRDLLAGTEGERLWSYWQQKLGGDLPVLNLLTDKPRPPIQTYNGAAYPFNLPQELTENLKALAQEEGATLYMVLLAAFQILLSRYTSQEDILVGSPTFGRSKPEFVPIVGYFVDQVVMRGSLSGNPCFKDFLSQVRQTVIEALAHQDYPFSLLVQRLNVEQDSSRSPLFQAYFMLQNFQGAQTVQKLLSSRKKTVVNWGKWNVEPFALAQYESLFDLTLEMIEEDSSMMGFFKYNTDLFDEQTIVRMASHYQALLAGIVHHPEQNVGQLPLLPEAQQHLLLEQWNNTATEYPQDRCIHQLFEEQVKRTPDAVAVIFGDRRLTYQDLNERANQLAHYLQSLDVRAEVLVGLCIDRSIEMLVGLLGILKAGGAYVPIDPSYPQQRLAYMLEDSAVPVLLTTESLLELIPEHQAKMVCLDRDWPAIASYPEQNPTSAVAPENRAYVIYTSGSTGKPKGVQICHQSLVNFLVSMNHYLELTRVDTFNAITTISFDIAALELYLPLIVGASVVLVPREIAIDGNRLLPQLLESGATVMQATPATWKMLLMAGLANHKLDAKLLSGGEALPAQLADQLREIAKEVWNLYGPTETTIWSTIYKVGDRLKPTEESSVITPIGCPIGNTEIYILDSYHQPTPIGVPGELHIGGVGLARGYLNRPELTQEKFIPNPFEGLHIHNQSSRLYKTGDLARYLPDGTIDYLGRIDNQVKIRGFRIELGEIESTLTQHPEVQEAVVITDRDRLSDKPLIAYIVPNFQGQDPSSRDSINQAHRDRILQWQQLRNNIYQQTTIDGASNFNPLIWRDSYTGQPIPEQEMSQWLNYTIERILDFKPDRILEIGCGTGLLLFKIAPHTSNYCATDISDKAISYIEQHLETLEGNGSHVKLYNQPAHDFQSVEQESFDAVILNSVIQYFPSIEYLVEVLENAIKLVEPGGQIFIGDVRSLRLLETFHTDILLSQAADDLTLEDLWDRVQKKLKEEEELVIDPTFFQALQQHLPQISQVEIQLKRGRTHNEMTTFRYDVILHIEKDVLSSSSGPQLLNWQQEQLTLPSIEHILAQKQPEMLIVKNVPNARLQSPIKLKQLLTRKDQLIKVGELRKTLEKNTLETGIDPEDFWSLSDELDYRIYITWSDLETPDCYDVICWKKSSALIENRFPSIPREKCEPKSWTLYGNNPLQQNLSQQLVPKLRTFLEKLLPQYMVPSAFVLLESLPLTPNGKVDRKKFPSSKINNRSYTEYVVPKSEIEQQIAKVWQDVLQLEKVGIYDNFFEVGGNSLLLIQVSAILQEIFKTKLQVVDLLKYPTIYHLSQYIKGESISDYDSKKARNIRNTNLKEGKNMMKQRLERRQEHRSRPQSKD</sequence>
<dbReference type="EMBL" id="MLAW01000009">
    <property type="protein sequence ID" value="OJJ26220.1"/>
    <property type="molecule type" value="Genomic_DNA"/>
</dbReference>
<evidence type="ECO:0000256" key="3">
    <source>
        <dbReference type="ARBA" id="ARBA00022553"/>
    </source>
</evidence>
<dbReference type="Pfam" id="PF00501">
    <property type="entry name" value="AMP-binding"/>
    <property type="match status" value="1"/>
</dbReference>
<dbReference type="Proteomes" id="UP000183940">
    <property type="component" value="Unassembled WGS sequence"/>
</dbReference>
<comment type="caution">
    <text evidence="6">The sequence shown here is derived from an EMBL/GenBank/DDBJ whole genome shotgun (WGS) entry which is preliminary data.</text>
</comment>
<dbReference type="PROSITE" id="PS00455">
    <property type="entry name" value="AMP_BINDING"/>
    <property type="match status" value="1"/>
</dbReference>
<dbReference type="Pfam" id="PF08242">
    <property type="entry name" value="Methyltransf_12"/>
    <property type="match status" value="1"/>
</dbReference>
<proteinExistence type="predicted"/>
<dbReference type="SUPFAM" id="SSF53335">
    <property type="entry name" value="S-adenosyl-L-methionine-dependent methyltransferases"/>
    <property type="match status" value="1"/>
</dbReference>
<dbReference type="Pfam" id="PF00668">
    <property type="entry name" value="Condensation"/>
    <property type="match status" value="1"/>
</dbReference>
<protein>
    <recommendedName>
        <fullName evidence="5">Carrier domain-containing protein</fullName>
    </recommendedName>
</protein>
<dbReference type="FunFam" id="3.40.50.980:FF:000001">
    <property type="entry name" value="Non-ribosomal peptide synthetase"/>
    <property type="match status" value="1"/>
</dbReference>
<gene>
    <name evidence="6" type="ORF">BI308_07405</name>
</gene>
<dbReference type="InterPro" id="IPR009081">
    <property type="entry name" value="PP-bd_ACP"/>
</dbReference>
<dbReference type="Gene3D" id="2.30.38.10">
    <property type="entry name" value="Luciferase, Domain 3"/>
    <property type="match status" value="1"/>
</dbReference>
<dbReference type="Pfam" id="PF18563">
    <property type="entry name" value="TubC_N"/>
    <property type="match status" value="1"/>
</dbReference>
<dbReference type="Gene3D" id="1.10.10.1830">
    <property type="entry name" value="Non-ribosomal peptide synthase, adenylation domain"/>
    <property type="match status" value="1"/>
</dbReference>
<dbReference type="CDD" id="cd02440">
    <property type="entry name" value="AdoMet_MTases"/>
    <property type="match status" value="1"/>
</dbReference>